<dbReference type="HOGENOM" id="CLU_000022_59_0_11"/>
<dbReference type="RefSeq" id="WP_012931828.1">
    <property type="nucleotide sequence ID" value="NC_013739.1"/>
</dbReference>
<name>D3F6A2_CONWI</name>
<evidence type="ECO:0000256" key="2">
    <source>
        <dbReference type="ARBA" id="ARBA00022598"/>
    </source>
</evidence>
<dbReference type="Pfam" id="PF00501">
    <property type="entry name" value="AMP-binding"/>
    <property type="match status" value="1"/>
</dbReference>
<dbReference type="GO" id="GO:0016878">
    <property type="term" value="F:acid-thiol ligase activity"/>
    <property type="evidence" value="ECO:0007669"/>
    <property type="project" value="UniProtKB-ARBA"/>
</dbReference>
<dbReference type="EMBL" id="CP001854">
    <property type="protein sequence ID" value="ADB48775.1"/>
    <property type="molecule type" value="Genomic_DNA"/>
</dbReference>
<reference evidence="5 6" key="1">
    <citation type="journal article" date="2010" name="Stand. Genomic Sci.">
        <title>Complete genome sequence of Conexibacter woesei type strain (ID131577).</title>
        <authorList>
            <person name="Pukall R."/>
            <person name="Lapidus A."/>
            <person name="Glavina Del Rio T."/>
            <person name="Copeland A."/>
            <person name="Tice H."/>
            <person name="Cheng J.-F."/>
            <person name="Lucas S."/>
            <person name="Chen F."/>
            <person name="Nolan M."/>
            <person name="Bruce D."/>
            <person name="Goodwin L."/>
            <person name="Pitluck S."/>
            <person name="Mavromatis K."/>
            <person name="Ivanova N."/>
            <person name="Ovchinnikova G."/>
            <person name="Pati A."/>
            <person name="Chen A."/>
            <person name="Palaniappan K."/>
            <person name="Land M."/>
            <person name="Hauser L."/>
            <person name="Chang Y.-J."/>
            <person name="Jeffries C.D."/>
            <person name="Chain P."/>
            <person name="Meincke L."/>
            <person name="Sims D."/>
            <person name="Brettin T."/>
            <person name="Detter J.C."/>
            <person name="Rohde M."/>
            <person name="Goeker M."/>
            <person name="Bristow J."/>
            <person name="Eisen J.A."/>
            <person name="Markowitz V."/>
            <person name="Kyrpides N.C."/>
            <person name="Klenk H.-P."/>
            <person name="Hugenholtz P."/>
        </authorList>
    </citation>
    <scope>NUCLEOTIDE SEQUENCE [LARGE SCALE GENOMIC DNA]</scope>
    <source>
        <strain evidence="6">DSM 14684 / CIP 108061 / JCM 11494 / NBRC 100937 / ID131577</strain>
    </source>
</reference>
<dbReference type="Proteomes" id="UP000008229">
    <property type="component" value="Chromosome"/>
</dbReference>
<dbReference type="KEGG" id="cwo:Cwoe_0339"/>
<dbReference type="SUPFAM" id="SSF56801">
    <property type="entry name" value="Acetyl-CoA synthetase-like"/>
    <property type="match status" value="1"/>
</dbReference>
<reference evidence="6" key="2">
    <citation type="submission" date="2010-01" db="EMBL/GenBank/DDBJ databases">
        <title>The complete genome of Conexibacter woesei DSM 14684.</title>
        <authorList>
            <consortium name="US DOE Joint Genome Institute (JGI-PGF)"/>
            <person name="Lucas S."/>
            <person name="Copeland A."/>
            <person name="Lapidus A."/>
            <person name="Glavina del Rio T."/>
            <person name="Dalin E."/>
            <person name="Tice H."/>
            <person name="Bruce D."/>
            <person name="Goodwin L."/>
            <person name="Pitluck S."/>
            <person name="Kyrpides N."/>
            <person name="Mavromatis K."/>
            <person name="Ivanova N."/>
            <person name="Mikhailova N."/>
            <person name="Chertkov O."/>
            <person name="Brettin T."/>
            <person name="Detter J.C."/>
            <person name="Han C."/>
            <person name="Larimer F."/>
            <person name="Land M."/>
            <person name="Hauser L."/>
            <person name="Markowitz V."/>
            <person name="Cheng J.-F."/>
            <person name="Hugenholtz P."/>
            <person name="Woyke T."/>
            <person name="Wu D."/>
            <person name="Pukall R."/>
            <person name="Steenblock K."/>
            <person name="Schneider S."/>
            <person name="Klenk H.-P."/>
            <person name="Eisen J.A."/>
        </authorList>
    </citation>
    <scope>NUCLEOTIDE SEQUENCE [LARGE SCALE GENOMIC DNA]</scope>
    <source>
        <strain evidence="6">DSM 14684 / CIP 108061 / JCM 11494 / NBRC 100937 / ID131577</strain>
    </source>
</reference>
<evidence type="ECO:0000313" key="5">
    <source>
        <dbReference type="EMBL" id="ADB48775.1"/>
    </source>
</evidence>
<accession>D3F6A2</accession>
<dbReference type="PANTHER" id="PTHR43767">
    <property type="entry name" value="LONG-CHAIN-FATTY-ACID--COA LIGASE"/>
    <property type="match status" value="1"/>
</dbReference>
<evidence type="ECO:0000259" key="4">
    <source>
        <dbReference type="Pfam" id="PF13193"/>
    </source>
</evidence>
<dbReference type="FunFam" id="3.30.300.30:FF:000008">
    <property type="entry name" value="2,3-dihydroxybenzoate-AMP ligase"/>
    <property type="match status" value="1"/>
</dbReference>
<proteinExistence type="inferred from homology"/>
<evidence type="ECO:0000313" key="6">
    <source>
        <dbReference type="Proteomes" id="UP000008229"/>
    </source>
</evidence>
<gene>
    <name evidence="5" type="ordered locus">Cwoe_0339</name>
</gene>
<feature type="domain" description="AMP-binding enzyme C-terminal" evidence="4">
    <location>
        <begin position="456"/>
        <end position="531"/>
    </location>
</feature>
<feature type="domain" description="AMP-dependent synthetase/ligase" evidence="3">
    <location>
        <begin position="55"/>
        <end position="408"/>
    </location>
</feature>
<dbReference type="InterPro" id="IPR045851">
    <property type="entry name" value="AMP-bd_C_sf"/>
</dbReference>
<dbReference type="eggNOG" id="COG0318">
    <property type="taxonomic scope" value="Bacteria"/>
</dbReference>
<dbReference type="Pfam" id="PF13193">
    <property type="entry name" value="AMP-binding_C"/>
    <property type="match status" value="1"/>
</dbReference>
<dbReference type="InterPro" id="IPR000873">
    <property type="entry name" value="AMP-dep_synth/lig_dom"/>
</dbReference>
<dbReference type="InterPro" id="IPR025110">
    <property type="entry name" value="AMP-bd_C"/>
</dbReference>
<keyword evidence="6" id="KW-1185">Reference proteome</keyword>
<dbReference type="Gene3D" id="3.30.300.30">
    <property type="match status" value="1"/>
</dbReference>
<dbReference type="Gene3D" id="3.40.50.12780">
    <property type="entry name" value="N-terminal domain of ligase-like"/>
    <property type="match status" value="1"/>
</dbReference>
<protein>
    <submittedName>
        <fullName evidence="5">AMP-dependent synthetase and ligase</fullName>
    </submittedName>
</protein>
<sequence length="542" mass="57523">MVRPADIALRARNEVTYVTACVRAGVVRPEPPRSFARNLRDVARYGFVGALPALAARRRGDRPGLIDERGTLTFSQLDRRANALANGWRAHGLRAGDGVAILARNHRGFVEATTAAARCGARVVLLNTDFAGPQIRDVAAREGVDLLVHDDEYATFLDGIEPRLGRWRAWTDDGAAAPGTLEALIARGSPAPPPRPASEAKLVVLTSGTTGTPKGAPRTVPKSLQPLGALLSVVPFRAGETTVVAAPLFHSLGFVQGQLALALGSTLVLRRRFDPAVLLDDLARHRASAVVVVPVMLRRVLALGDDAVAGRDLSALRIVFVAGSQLGAELCERTTAAFGPRVYNLYGSTEVAYATIATPADLAVEPGCVGRPPPGAVVRLYDDAGAPVTGPGHSGRIFVGNGFEFEGYTGGGSKETIDGLMSSGDVGHFDAAGRLFVDGRDDEMIVSGGENVFPAEVEELLHRHPAVEEAALIAVEDEAWGQRLRAFVVVRAGEQLGEDAVKAFVRENLARYKVPREAVFLDALPRNPTGKVLKRELAAIVV</sequence>
<dbReference type="InterPro" id="IPR042099">
    <property type="entry name" value="ANL_N_sf"/>
</dbReference>
<dbReference type="AlphaFoldDB" id="D3F6A2"/>
<dbReference type="OrthoDB" id="9803968at2"/>
<dbReference type="PROSITE" id="PS00455">
    <property type="entry name" value="AMP_BINDING"/>
    <property type="match status" value="1"/>
</dbReference>
<evidence type="ECO:0000259" key="3">
    <source>
        <dbReference type="Pfam" id="PF00501"/>
    </source>
</evidence>
<dbReference type="PANTHER" id="PTHR43767:SF1">
    <property type="entry name" value="NONRIBOSOMAL PEPTIDE SYNTHASE PES1 (EUROFUNG)-RELATED"/>
    <property type="match status" value="1"/>
</dbReference>
<keyword evidence="2 5" id="KW-0436">Ligase</keyword>
<evidence type="ECO:0000256" key="1">
    <source>
        <dbReference type="ARBA" id="ARBA00006432"/>
    </source>
</evidence>
<dbReference type="STRING" id="469383.Cwoe_0339"/>
<comment type="similarity">
    <text evidence="1">Belongs to the ATP-dependent AMP-binding enzyme family.</text>
</comment>
<dbReference type="InterPro" id="IPR050237">
    <property type="entry name" value="ATP-dep_AMP-bd_enzyme"/>
</dbReference>
<dbReference type="CDD" id="cd04433">
    <property type="entry name" value="AFD_class_I"/>
    <property type="match status" value="1"/>
</dbReference>
<organism evidence="5 6">
    <name type="scientific">Conexibacter woesei (strain DSM 14684 / CCUG 47730 / CIP 108061 / JCM 11494 / NBRC 100937 / ID131577)</name>
    <dbReference type="NCBI Taxonomy" id="469383"/>
    <lineage>
        <taxon>Bacteria</taxon>
        <taxon>Bacillati</taxon>
        <taxon>Actinomycetota</taxon>
        <taxon>Thermoleophilia</taxon>
        <taxon>Solirubrobacterales</taxon>
        <taxon>Conexibacteraceae</taxon>
        <taxon>Conexibacter</taxon>
    </lineage>
</organism>
<dbReference type="InterPro" id="IPR020845">
    <property type="entry name" value="AMP-binding_CS"/>
</dbReference>